<dbReference type="OrthoDB" id="9983560at2759"/>
<dbReference type="Proteomes" id="UP000077069">
    <property type="component" value="Unassembled WGS sequence"/>
</dbReference>
<reference evidence="1 2" key="1">
    <citation type="submission" date="2016-05" db="EMBL/GenBank/DDBJ databases">
        <title>Comparative analysis of secretome profiles of manganese(II)-oxidizing ascomycete fungi.</title>
        <authorList>
            <consortium name="DOE Joint Genome Institute"/>
            <person name="Zeiner C.A."/>
            <person name="Purvine S.O."/>
            <person name="Zink E.M."/>
            <person name="Wu S."/>
            <person name="Pasa-Tolic L."/>
            <person name="Chaput D.L."/>
            <person name="Haridas S."/>
            <person name="Grigoriev I.V."/>
            <person name="Santelli C.M."/>
            <person name="Hansel C.M."/>
        </authorList>
    </citation>
    <scope>NUCLEOTIDE SEQUENCE [LARGE SCALE GENOMIC DNA]</scope>
    <source>
        <strain evidence="1 2">AP3s5-JAC2a</strain>
    </source>
</reference>
<keyword evidence="2" id="KW-1185">Reference proteome</keyword>
<dbReference type="STRING" id="1460663.A0A177CH15"/>
<dbReference type="GeneID" id="28762043"/>
<dbReference type="AlphaFoldDB" id="A0A177CH15"/>
<accession>A0A177CH15</accession>
<protein>
    <submittedName>
        <fullName evidence="1">Uncharacterized protein</fullName>
    </submittedName>
</protein>
<proteinExistence type="predicted"/>
<dbReference type="InParanoid" id="A0A177CH15"/>
<evidence type="ECO:0000313" key="2">
    <source>
        <dbReference type="Proteomes" id="UP000077069"/>
    </source>
</evidence>
<sequence>MSPFFQDATCDPFTPRNEPCLSGNYVEYAINVANVDDIKAGLLFAQEESIRI</sequence>
<dbReference type="RefSeq" id="XP_018036886.1">
    <property type="nucleotide sequence ID" value="XM_018178557.1"/>
</dbReference>
<name>A0A177CH15_9PLEO</name>
<dbReference type="EMBL" id="KV441552">
    <property type="protein sequence ID" value="OAG06521.1"/>
    <property type="molecule type" value="Genomic_DNA"/>
</dbReference>
<feature type="non-terminal residue" evidence="1">
    <location>
        <position position="52"/>
    </location>
</feature>
<gene>
    <name evidence="1" type="ORF">CC84DRAFT_1164775</name>
</gene>
<evidence type="ECO:0000313" key="1">
    <source>
        <dbReference type="EMBL" id="OAG06521.1"/>
    </source>
</evidence>
<organism evidence="1 2">
    <name type="scientific">Paraphaeosphaeria sporulosa</name>
    <dbReference type="NCBI Taxonomy" id="1460663"/>
    <lineage>
        <taxon>Eukaryota</taxon>
        <taxon>Fungi</taxon>
        <taxon>Dikarya</taxon>
        <taxon>Ascomycota</taxon>
        <taxon>Pezizomycotina</taxon>
        <taxon>Dothideomycetes</taxon>
        <taxon>Pleosporomycetidae</taxon>
        <taxon>Pleosporales</taxon>
        <taxon>Massarineae</taxon>
        <taxon>Didymosphaeriaceae</taxon>
        <taxon>Paraphaeosphaeria</taxon>
    </lineage>
</organism>